<keyword evidence="12" id="KW-1185">Reference proteome</keyword>
<dbReference type="GO" id="GO:0019702">
    <property type="term" value="F:protein arginine N5-methyltransferase activity"/>
    <property type="evidence" value="ECO:0007669"/>
    <property type="project" value="TreeGrafter"/>
</dbReference>
<evidence type="ECO:0000256" key="1">
    <source>
        <dbReference type="ARBA" id="ARBA00002207"/>
    </source>
</evidence>
<evidence type="ECO:0000313" key="12">
    <source>
        <dbReference type="Proteomes" id="UP001316803"/>
    </source>
</evidence>
<comment type="subcellular location">
    <subcellularLocation>
        <location evidence="8">Cytoplasm</location>
    </subcellularLocation>
    <subcellularLocation>
        <location evidence="8">Nucleus</location>
    </subcellularLocation>
</comment>
<evidence type="ECO:0000256" key="6">
    <source>
        <dbReference type="ARBA" id="ARBA00022691"/>
    </source>
</evidence>
<evidence type="ECO:0000313" key="11">
    <source>
        <dbReference type="EMBL" id="KAK5956876.1"/>
    </source>
</evidence>
<dbReference type="PANTHER" id="PTHR32379">
    <property type="entry name" value="GUANIDINOACETATE N-METHYLTRANSFERASE"/>
    <property type="match status" value="1"/>
</dbReference>
<name>A0AAN8FEF7_9EURO</name>
<feature type="compositionally biased region" description="Acidic residues" evidence="9">
    <location>
        <begin position="152"/>
        <end position="161"/>
    </location>
</feature>
<dbReference type="InterPro" id="IPR051038">
    <property type="entry name" value="RMT2/GAMT_Mtase"/>
</dbReference>
<protein>
    <recommendedName>
        <fullName evidence="8">Arginine N-methyltransferase 2</fullName>
        <ecNumber evidence="8">2.1.1.-</ecNumber>
    </recommendedName>
</protein>
<dbReference type="AlphaFoldDB" id="A0AAN8FEF7"/>
<feature type="domain" description="RMT2" evidence="10">
    <location>
        <begin position="198"/>
        <end position="419"/>
    </location>
</feature>
<comment type="subunit">
    <text evidence="2 8">Monomer.</text>
</comment>
<dbReference type="EC" id="2.1.1.-" evidence="8"/>
<evidence type="ECO:0000256" key="3">
    <source>
        <dbReference type="ARBA" id="ARBA00022490"/>
    </source>
</evidence>
<evidence type="ECO:0000256" key="9">
    <source>
        <dbReference type="SAM" id="MobiDB-lite"/>
    </source>
</evidence>
<evidence type="ECO:0000256" key="2">
    <source>
        <dbReference type="ARBA" id="ARBA00011245"/>
    </source>
</evidence>
<dbReference type="Gene3D" id="3.40.50.150">
    <property type="entry name" value="Vaccinia Virus protein VP39"/>
    <property type="match status" value="1"/>
</dbReference>
<dbReference type="SUPFAM" id="SSF48403">
    <property type="entry name" value="Ankyrin repeat"/>
    <property type="match status" value="1"/>
</dbReference>
<dbReference type="PROSITE" id="PS51559">
    <property type="entry name" value="SAM_RMT2"/>
    <property type="match status" value="1"/>
</dbReference>
<proteinExistence type="inferred from homology"/>
<comment type="similarity">
    <text evidence="8">Belongs to the class I-like SAM-binding methyltransferase superfamily. RMT2 methyltransferase family.</text>
</comment>
<evidence type="ECO:0000256" key="5">
    <source>
        <dbReference type="ARBA" id="ARBA00022679"/>
    </source>
</evidence>
<keyword evidence="6" id="KW-0949">S-adenosyl-L-methionine</keyword>
<dbReference type="Gene3D" id="1.25.40.20">
    <property type="entry name" value="Ankyrin repeat-containing domain"/>
    <property type="match status" value="1"/>
</dbReference>
<dbReference type="InterPro" id="IPR036770">
    <property type="entry name" value="Ankyrin_rpt-contain_sf"/>
</dbReference>
<dbReference type="SUPFAM" id="SSF53335">
    <property type="entry name" value="S-adenosyl-L-methionine-dependent methyltransferases"/>
    <property type="match status" value="1"/>
</dbReference>
<dbReference type="InterPro" id="IPR026480">
    <property type="entry name" value="RMT2_dom"/>
</dbReference>
<comment type="function">
    <text evidence="1 8">S-adenosyl-L-methionine-dependent protein-arginine N-methyltransferase that methylates the delta-nitrogen atom of arginine residues to form N5-methylarginine (type IV) in target proteins. Monomethylates ribosomal protein L12.</text>
</comment>
<dbReference type="PANTHER" id="PTHR32379:SF1">
    <property type="entry name" value="GUANIDINOACETATE N-METHYLTRANSFERASE"/>
    <property type="match status" value="1"/>
</dbReference>
<feature type="compositionally biased region" description="Low complexity" evidence="9">
    <location>
        <begin position="162"/>
        <end position="172"/>
    </location>
</feature>
<dbReference type="FunFam" id="3.40.50.150:FF:000135">
    <property type="entry name" value="Arginine N-methyltransferase 2"/>
    <property type="match status" value="1"/>
</dbReference>
<evidence type="ECO:0000259" key="10">
    <source>
        <dbReference type="PROSITE" id="PS51559"/>
    </source>
</evidence>
<dbReference type="Proteomes" id="UP001316803">
    <property type="component" value="Unassembled WGS sequence"/>
</dbReference>
<evidence type="ECO:0000256" key="7">
    <source>
        <dbReference type="ARBA" id="ARBA00023242"/>
    </source>
</evidence>
<feature type="region of interest" description="Disordered" evidence="9">
    <location>
        <begin position="152"/>
        <end position="178"/>
    </location>
</feature>
<dbReference type="InterPro" id="IPR029063">
    <property type="entry name" value="SAM-dependent_MTases_sf"/>
</dbReference>
<organism evidence="11 12">
    <name type="scientific">Knufia fluminis</name>
    <dbReference type="NCBI Taxonomy" id="191047"/>
    <lineage>
        <taxon>Eukaryota</taxon>
        <taxon>Fungi</taxon>
        <taxon>Dikarya</taxon>
        <taxon>Ascomycota</taxon>
        <taxon>Pezizomycotina</taxon>
        <taxon>Eurotiomycetes</taxon>
        <taxon>Chaetothyriomycetidae</taxon>
        <taxon>Chaetothyriales</taxon>
        <taxon>Trichomeriaceae</taxon>
        <taxon>Knufia</taxon>
    </lineage>
</organism>
<reference evidence="11 12" key="1">
    <citation type="submission" date="2022-12" db="EMBL/GenBank/DDBJ databases">
        <title>Genomic features and morphological characterization of a novel Knufia sp. strain isolated from spacecraft assembly facility.</title>
        <authorList>
            <person name="Teixeira M."/>
            <person name="Chander A.M."/>
            <person name="Stajich J.E."/>
            <person name="Venkateswaran K."/>
        </authorList>
    </citation>
    <scope>NUCLEOTIDE SEQUENCE [LARGE SCALE GENOMIC DNA]</scope>
    <source>
        <strain evidence="11 12">FJI-L2-BK-P2</strain>
    </source>
</reference>
<dbReference type="GO" id="GO:0005634">
    <property type="term" value="C:nucleus"/>
    <property type="evidence" value="ECO:0007669"/>
    <property type="project" value="UniProtKB-SubCell"/>
</dbReference>
<dbReference type="PIRSF" id="PIRSF038148">
    <property type="entry name" value="Arginine_N-mtfrase-2"/>
    <property type="match status" value="1"/>
</dbReference>
<keyword evidence="4 8" id="KW-0489">Methyltransferase</keyword>
<evidence type="ECO:0000256" key="8">
    <source>
        <dbReference type="PIRNR" id="PIRNR038148"/>
    </source>
</evidence>
<dbReference type="GO" id="GO:0032259">
    <property type="term" value="P:methylation"/>
    <property type="evidence" value="ECO:0007669"/>
    <property type="project" value="UniProtKB-KW"/>
</dbReference>
<dbReference type="GO" id="GO:0005737">
    <property type="term" value="C:cytoplasm"/>
    <property type="evidence" value="ECO:0007669"/>
    <property type="project" value="UniProtKB-SubCell"/>
</dbReference>
<evidence type="ECO:0000256" key="4">
    <source>
        <dbReference type="ARBA" id="ARBA00022603"/>
    </source>
</evidence>
<keyword evidence="5 8" id="KW-0808">Transferase</keyword>
<sequence length="419" mass="47023">MSKRRKLTGEMSVSSGLAAEARIDEILKTAGQHDNTKLERLLKEYKFKDVDAVDVQNADGTTPLHAAVASSAKKQVNGDGESTSDESAGCDTVRLLLESGAIWNQLDKYEETPGCVAFRLGLLDLYELMVDAGVRAEVLLNRLEGYERLGDEYEEPGEDATDTATEAADDGTLGNDDEAPELVDTAAATDGITNQAQLDVNSSDYLSSNLLLTRDKLLDGERNGVMMAWESDIMKRSVDFLLSRPGMKVLNIGAGMMIFDTFVQNHANKPEVHHIVEAHSDVLTNMENQGWDKKPGVTIHPGRWQDILPQLVAENQTFDAIYYDTFAESYSDFREFFTEYVLGLLEPDGKWSFFNGMGADRQISYDVYQKVVEMDLFEAGFDVEWHDMDIPELDAEWEGVKRKYWNVQKYRLPVCKFMD</sequence>
<comment type="caution">
    <text evidence="11">The sequence shown here is derived from an EMBL/GenBank/DDBJ whole genome shotgun (WGS) entry which is preliminary data.</text>
</comment>
<dbReference type="InterPro" id="IPR017408">
    <property type="entry name" value="Arginine_N-MeTrfase_2"/>
</dbReference>
<dbReference type="EMBL" id="JAKLMC020000004">
    <property type="protein sequence ID" value="KAK5956876.1"/>
    <property type="molecule type" value="Genomic_DNA"/>
</dbReference>
<keyword evidence="3 8" id="KW-0963">Cytoplasm</keyword>
<keyword evidence="7 8" id="KW-0539">Nucleus</keyword>
<gene>
    <name evidence="11" type="primary">RMT2</name>
    <name evidence="11" type="ORF">OHC33_002365</name>
</gene>
<accession>A0AAN8FEF7</accession>